<evidence type="ECO:0000313" key="3">
    <source>
        <dbReference type="EMBL" id="CAI2386701.1"/>
    </source>
</evidence>
<feature type="compositionally biased region" description="Basic and acidic residues" evidence="2">
    <location>
        <begin position="1"/>
        <end position="23"/>
    </location>
</feature>
<evidence type="ECO:0000256" key="2">
    <source>
        <dbReference type="SAM" id="MobiDB-lite"/>
    </source>
</evidence>
<evidence type="ECO:0000313" key="4">
    <source>
        <dbReference type="Proteomes" id="UP001295684"/>
    </source>
</evidence>
<dbReference type="EMBL" id="CAMPGE010029230">
    <property type="protein sequence ID" value="CAI2386701.1"/>
    <property type="molecule type" value="Genomic_DNA"/>
</dbReference>
<dbReference type="AlphaFoldDB" id="A0AAD1Y9S5"/>
<evidence type="ECO:0000256" key="1">
    <source>
        <dbReference type="SAM" id="Coils"/>
    </source>
</evidence>
<accession>A0AAD1Y9S5</accession>
<name>A0AAD1Y9S5_EUPCR</name>
<keyword evidence="4" id="KW-1185">Reference proteome</keyword>
<organism evidence="3 4">
    <name type="scientific">Euplotes crassus</name>
    <dbReference type="NCBI Taxonomy" id="5936"/>
    <lineage>
        <taxon>Eukaryota</taxon>
        <taxon>Sar</taxon>
        <taxon>Alveolata</taxon>
        <taxon>Ciliophora</taxon>
        <taxon>Intramacronucleata</taxon>
        <taxon>Spirotrichea</taxon>
        <taxon>Hypotrichia</taxon>
        <taxon>Euplotida</taxon>
        <taxon>Euplotidae</taxon>
        <taxon>Moneuplotes</taxon>
    </lineage>
</organism>
<feature type="compositionally biased region" description="Basic residues" evidence="2">
    <location>
        <begin position="66"/>
        <end position="78"/>
    </location>
</feature>
<gene>
    <name evidence="3" type="ORF">ECRASSUSDP1_LOCUS28325</name>
</gene>
<feature type="coiled-coil region" evidence="1">
    <location>
        <begin position="381"/>
        <end position="422"/>
    </location>
</feature>
<reference evidence="3" key="1">
    <citation type="submission" date="2023-07" db="EMBL/GenBank/DDBJ databases">
        <authorList>
            <consortium name="AG Swart"/>
            <person name="Singh M."/>
            <person name="Singh A."/>
            <person name="Seah K."/>
            <person name="Emmerich C."/>
        </authorList>
    </citation>
    <scope>NUCLEOTIDE SEQUENCE</scope>
    <source>
        <strain evidence="3">DP1</strain>
    </source>
</reference>
<feature type="coiled-coil region" evidence="1">
    <location>
        <begin position="294"/>
        <end position="335"/>
    </location>
</feature>
<keyword evidence="1" id="KW-0175">Coiled coil</keyword>
<comment type="caution">
    <text evidence="3">The sequence shown here is derived from an EMBL/GenBank/DDBJ whole genome shotgun (WGS) entry which is preliminary data.</text>
</comment>
<dbReference type="Proteomes" id="UP001295684">
    <property type="component" value="Unassembled WGS sequence"/>
</dbReference>
<sequence>MRSNSDLKRYGPERVRYTTRDRSSSQPRNYKYHGFTKKQHFTLKTDSRLKIEEKKCTTEGSYNSKNRGKTKTQYKRYTKKEESEKSFLCSKKKRTRNQATAKTRQKIRPIITKNSQSLMSPSIKKDNKSRMSCLNHIETPPTTKINFNKYKKFSANVESKENGKSLVNKVKHSKEIHRMSNLKSDRNSILERKYPKLLRREPEHSECEECSQRSRIERTYNHLLLKSCDSRLENDNGSLQMDSDPLRIHNTLNYKRKTIVEDLEGENDCSDIGYSTRIGNDGYNKYLSFLMTELEKIVKEKSGYKEKYKKAKQKIKRMEERIRNLKSSCENVVGRYNEKLDLNKRLAISNTDLREKNLELSCRIDNSSNSVSPDRKMVKDIEQLKLANKCLLKENEKKDNEIVNLKSKMQNLEEKLEKIIAVIQGS</sequence>
<feature type="region of interest" description="Disordered" evidence="2">
    <location>
        <begin position="1"/>
        <end position="30"/>
    </location>
</feature>
<protein>
    <submittedName>
        <fullName evidence="3">Uncharacterized protein</fullName>
    </submittedName>
</protein>
<proteinExistence type="predicted"/>
<feature type="region of interest" description="Disordered" evidence="2">
    <location>
        <begin position="57"/>
        <end position="104"/>
    </location>
</feature>